<keyword evidence="10" id="KW-1185">Reference proteome</keyword>
<dbReference type="InterPro" id="IPR009045">
    <property type="entry name" value="Zn_M74/Hedgehog-like"/>
</dbReference>
<name>A0A344L7U6_9PSEU</name>
<protein>
    <submittedName>
        <fullName evidence="9">D-alanyl-D-alanine carboxypeptidase</fullName>
    </submittedName>
</protein>
<dbReference type="Gene3D" id="3.30.1380.10">
    <property type="match status" value="1"/>
</dbReference>
<dbReference type="InterPro" id="IPR038765">
    <property type="entry name" value="Papain-like_cys_pep_sf"/>
</dbReference>
<feature type="domain" description="NlpC/P60" evidence="8">
    <location>
        <begin position="300"/>
        <end position="427"/>
    </location>
</feature>
<evidence type="ECO:0000256" key="7">
    <source>
        <dbReference type="SAM" id="SignalP"/>
    </source>
</evidence>
<comment type="similarity">
    <text evidence="1">Belongs to the peptidase C40 family.</text>
</comment>
<dbReference type="PANTHER" id="PTHR47359:SF3">
    <property type="entry name" value="NLP_P60 DOMAIN-CONTAINING PROTEIN-RELATED"/>
    <property type="match status" value="1"/>
</dbReference>
<dbReference type="PANTHER" id="PTHR47359">
    <property type="entry name" value="PEPTIDOGLYCAN DL-ENDOPEPTIDASE CWLO"/>
    <property type="match status" value="1"/>
</dbReference>
<dbReference type="OrthoDB" id="1099523at2"/>
<dbReference type="GO" id="GO:0004180">
    <property type="term" value="F:carboxypeptidase activity"/>
    <property type="evidence" value="ECO:0007669"/>
    <property type="project" value="UniProtKB-KW"/>
</dbReference>
<evidence type="ECO:0000256" key="2">
    <source>
        <dbReference type="ARBA" id="ARBA00022670"/>
    </source>
</evidence>
<dbReference type="PROSITE" id="PS51935">
    <property type="entry name" value="NLPC_P60"/>
    <property type="match status" value="1"/>
</dbReference>
<evidence type="ECO:0000259" key="8">
    <source>
        <dbReference type="PROSITE" id="PS51935"/>
    </source>
</evidence>
<feature type="region of interest" description="Disordered" evidence="6">
    <location>
        <begin position="178"/>
        <end position="205"/>
    </location>
</feature>
<evidence type="ECO:0000313" key="10">
    <source>
        <dbReference type="Proteomes" id="UP000250434"/>
    </source>
</evidence>
<dbReference type="Proteomes" id="UP000250434">
    <property type="component" value="Chromosome"/>
</dbReference>
<dbReference type="CDD" id="cd14814">
    <property type="entry name" value="Peptidase_M15"/>
    <property type="match status" value="1"/>
</dbReference>
<keyword evidence="2" id="KW-0645">Protease</keyword>
<dbReference type="InterPro" id="IPR003709">
    <property type="entry name" value="VanY-like_core_dom"/>
</dbReference>
<feature type="signal peptide" evidence="7">
    <location>
        <begin position="1"/>
        <end position="25"/>
    </location>
</feature>
<proteinExistence type="inferred from homology"/>
<evidence type="ECO:0000256" key="4">
    <source>
        <dbReference type="ARBA" id="ARBA00022807"/>
    </source>
</evidence>
<feature type="region of interest" description="Disordered" evidence="6">
    <location>
        <begin position="28"/>
        <end position="56"/>
    </location>
</feature>
<dbReference type="InterPro" id="IPR000064">
    <property type="entry name" value="NLP_P60_dom"/>
</dbReference>
<dbReference type="SUPFAM" id="SSF55166">
    <property type="entry name" value="Hedgehog/DD-peptidase"/>
    <property type="match status" value="1"/>
</dbReference>
<dbReference type="GO" id="GO:0006508">
    <property type="term" value="P:proteolysis"/>
    <property type="evidence" value="ECO:0007669"/>
    <property type="project" value="UniProtKB-KW"/>
</dbReference>
<feature type="compositionally biased region" description="Basic and acidic residues" evidence="6">
    <location>
        <begin position="188"/>
        <end position="201"/>
    </location>
</feature>
<keyword evidence="9" id="KW-0121">Carboxypeptidase</keyword>
<keyword evidence="4" id="KW-0788">Thiol protease</keyword>
<evidence type="ECO:0000256" key="1">
    <source>
        <dbReference type="ARBA" id="ARBA00007074"/>
    </source>
</evidence>
<dbReference type="EMBL" id="CP015163">
    <property type="protein sequence ID" value="AXB44120.1"/>
    <property type="molecule type" value="Genomic_DNA"/>
</dbReference>
<dbReference type="Gene3D" id="3.90.1720.10">
    <property type="entry name" value="endopeptidase domain like (from Nostoc punctiforme)"/>
    <property type="match status" value="1"/>
</dbReference>
<reference evidence="9 10" key="1">
    <citation type="submission" date="2016-04" db="EMBL/GenBank/DDBJ databases">
        <title>Complete genome sequence and analysis of deep-sea sediment isolate, Amycolatopsis sp. WP1.</title>
        <authorList>
            <person name="Wang H."/>
            <person name="Chen S."/>
            <person name="Wu Q."/>
        </authorList>
    </citation>
    <scope>NUCLEOTIDE SEQUENCE [LARGE SCALE GENOMIC DNA]</scope>
    <source>
        <strain evidence="9 10">WP1</strain>
    </source>
</reference>
<feature type="chain" id="PRO_5016633235" evidence="7">
    <location>
        <begin position="26"/>
        <end position="593"/>
    </location>
</feature>
<feature type="coiled-coil region" evidence="5">
    <location>
        <begin position="69"/>
        <end position="124"/>
    </location>
</feature>
<accession>A0A344L7U6</accession>
<keyword evidence="3" id="KW-0378">Hydrolase</keyword>
<organism evidence="9 10">
    <name type="scientific">Amycolatopsis albispora</name>
    <dbReference type="NCBI Taxonomy" id="1804986"/>
    <lineage>
        <taxon>Bacteria</taxon>
        <taxon>Bacillati</taxon>
        <taxon>Actinomycetota</taxon>
        <taxon>Actinomycetes</taxon>
        <taxon>Pseudonocardiales</taxon>
        <taxon>Pseudonocardiaceae</taxon>
        <taxon>Amycolatopsis</taxon>
    </lineage>
</organism>
<evidence type="ECO:0000256" key="6">
    <source>
        <dbReference type="SAM" id="MobiDB-lite"/>
    </source>
</evidence>
<dbReference type="Pfam" id="PF00877">
    <property type="entry name" value="NLPC_P60"/>
    <property type="match status" value="1"/>
</dbReference>
<evidence type="ECO:0000256" key="3">
    <source>
        <dbReference type="ARBA" id="ARBA00022801"/>
    </source>
</evidence>
<dbReference type="SUPFAM" id="SSF54001">
    <property type="entry name" value="Cysteine proteinases"/>
    <property type="match status" value="1"/>
</dbReference>
<dbReference type="Pfam" id="PF02557">
    <property type="entry name" value="VanY"/>
    <property type="match status" value="1"/>
</dbReference>
<evidence type="ECO:0000256" key="5">
    <source>
        <dbReference type="SAM" id="Coils"/>
    </source>
</evidence>
<sequence>MRARSGLALPLVFAGALLVAPTAGAQNDVPADPGDLRVEAGVAPGTGPGDPRPGEAFADPKVADLQRTAGEVQRELGDLAGRIEAAEAELGTATAQLQHATAERLDAEAQLNAVRAEADEFTRSVFTSLGRPDNVRLLFSATNASDLLNGKSMVDHLRADQDARLNGALERQRKAVEAEGVAAGAERTAAERRAELDRRNGDATNRADAISSELRGPIDDANAAVVEQQRAQRDRNTQTASNWKAYTDRLAAAGIKPPPAAALADPAKLPAGLRPLAGVGGPQAGVAESTVDGQRILVLPKETIDAVSAGIGALGKPYVPKDNGEGPVSYSCDGLVRSVFSGAGLPLPGTAGEQMAVGKPVPPADAQPGDLVFVGPAKYGVQSVGVVLDGRTMLAADARLAGVVVADMPAGDSVLGVARPALGTRPAEPVPQRASEELTWRCGGVELPPAAPGADQAAGAWGGFPNGLIPAGALCPVGIGAHVLRCDAAQTFAALSEAFARTFGRPLCLTDSYRTFAGQVDLYRRKPSLAAVPGTSNHGWGLAVDMCGGVQSFGTPEYGWLAANARNYGWVNPGWAQPGRGREEPWHWEYAGR</sequence>
<gene>
    <name evidence="9" type="ORF">A4R43_17650</name>
</gene>
<dbReference type="AlphaFoldDB" id="A0A344L7U6"/>
<keyword evidence="7" id="KW-0732">Signal</keyword>
<dbReference type="KEGG" id="aab:A4R43_17650"/>
<feature type="compositionally biased region" description="Low complexity" evidence="6">
    <location>
        <begin position="178"/>
        <end position="187"/>
    </location>
</feature>
<dbReference type="RefSeq" id="WP_113693360.1">
    <property type="nucleotide sequence ID" value="NZ_CP015163.1"/>
</dbReference>
<dbReference type="GO" id="GO:0008234">
    <property type="term" value="F:cysteine-type peptidase activity"/>
    <property type="evidence" value="ECO:0007669"/>
    <property type="project" value="UniProtKB-KW"/>
</dbReference>
<evidence type="ECO:0000313" key="9">
    <source>
        <dbReference type="EMBL" id="AXB44120.1"/>
    </source>
</evidence>
<dbReference type="InterPro" id="IPR051794">
    <property type="entry name" value="PG_Endopeptidase_C40"/>
</dbReference>
<keyword evidence="5" id="KW-0175">Coiled coil</keyword>